<dbReference type="AlphaFoldDB" id="A0AAJ2BSP1"/>
<dbReference type="EMBL" id="JAVJAF010000001">
    <property type="protein sequence ID" value="MDR6236916.1"/>
    <property type="molecule type" value="Genomic_DNA"/>
</dbReference>
<feature type="transmembrane region" description="Helical" evidence="6">
    <location>
        <begin position="43"/>
        <end position="66"/>
    </location>
</feature>
<proteinExistence type="predicted"/>
<keyword evidence="5 6" id="KW-0472">Membrane</keyword>
<dbReference type="InterPro" id="IPR001123">
    <property type="entry name" value="LeuE-type"/>
</dbReference>
<reference evidence="7" key="1">
    <citation type="submission" date="2023-08" db="EMBL/GenBank/DDBJ databases">
        <title>Functional and genomic diversity of the sorghum phyllosphere microbiome.</title>
        <authorList>
            <person name="Shade A."/>
        </authorList>
    </citation>
    <scope>NUCLEOTIDE SEQUENCE</scope>
    <source>
        <strain evidence="7">SORGH_AS_0201</strain>
    </source>
</reference>
<evidence type="ECO:0000313" key="7">
    <source>
        <dbReference type="EMBL" id="MDR6236916.1"/>
    </source>
</evidence>
<dbReference type="Pfam" id="PF01810">
    <property type="entry name" value="LysE"/>
    <property type="match status" value="1"/>
</dbReference>
<evidence type="ECO:0000256" key="4">
    <source>
        <dbReference type="ARBA" id="ARBA00022989"/>
    </source>
</evidence>
<comment type="subcellular location">
    <subcellularLocation>
        <location evidence="1">Cell membrane</location>
        <topology evidence="1">Multi-pass membrane protein</topology>
    </subcellularLocation>
</comment>
<gene>
    <name evidence="7" type="ORF">QE440_004657</name>
</gene>
<comment type="caution">
    <text evidence="7">The sequence shown here is derived from an EMBL/GenBank/DDBJ whole genome shotgun (WGS) entry which is preliminary data.</text>
</comment>
<evidence type="ECO:0000256" key="3">
    <source>
        <dbReference type="ARBA" id="ARBA00022692"/>
    </source>
</evidence>
<keyword evidence="4 6" id="KW-1133">Transmembrane helix</keyword>
<dbReference type="GO" id="GO:0015171">
    <property type="term" value="F:amino acid transmembrane transporter activity"/>
    <property type="evidence" value="ECO:0007669"/>
    <property type="project" value="TreeGrafter"/>
</dbReference>
<sequence length="203" mass="21213">MTDLAVLLPFLLFCLIMTATPGPNNALVLASGAHLGVRRTLPLILGIALGVGLQLALLGLGLGVVLDALPGLQRLLGVLGLTYLLLLAWRIATSGPVRLDAEPSRHPGLLGGAAFQWLNPKAWTLSISAAATYIPVENHGLNVPLAAGLLATISIPCVGVWAVAGSALRNWLTEPRRAQAFNLAMATLLLLATLPPLYRVFTG</sequence>
<dbReference type="PANTHER" id="PTHR30086:SF20">
    <property type="entry name" value="ARGININE EXPORTER PROTEIN ARGO-RELATED"/>
    <property type="match status" value="1"/>
</dbReference>
<accession>A0AAJ2BSP1</accession>
<keyword evidence="2" id="KW-1003">Cell membrane</keyword>
<dbReference type="GO" id="GO:0033228">
    <property type="term" value="P:cysteine export across plasma membrane"/>
    <property type="evidence" value="ECO:0007669"/>
    <property type="project" value="TreeGrafter"/>
</dbReference>
<organism evidence="7 8">
    <name type="scientific">Pseudomonas oryzihabitans</name>
    <dbReference type="NCBI Taxonomy" id="47885"/>
    <lineage>
        <taxon>Bacteria</taxon>
        <taxon>Pseudomonadati</taxon>
        <taxon>Pseudomonadota</taxon>
        <taxon>Gammaproteobacteria</taxon>
        <taxon>Pseudomonadales</taxon>
        <taxon>Pseudomonadaceae</taxon>
        <taxon>Pseudomonas</taxon>
    </lineage>
</organism>
<evidence type="ECO:0000256" key="2">
    <source>
        <dbReference type="ARBA" id="ARBA00022475"/>
    </source>
</evidence>
<dbReference type="Proteomes" id="UP001268036">
    <property type="component" value="Unassembled WGS sequence"/>
</dbReference>
<keyword evidence="3 6" id="KW-0812">Transmembrane</keyword>
<dbReference type="GO" id="GO:0005886">
    <property type="term" value="C:plasma membrane"/>
    <property type="evidence" value="ECO:0007669"/>
    <property type="project" value="UniProtKB-SubCell"/>
</dbReference>
<evidence type="ECO:0000256" key="5">
    <source>
        <dbReference type="ARBA" id="ARBA00023136"/>
    </source>
</evidence>
<feature type="transmembrane region" description="Helical" evidence="6">
    <location>
        <begin position="180"/>
        <end position="198"/>
    </location>
</feature>
<protein>
    <submittedName>
        <fullName evidence="7">Threonine/homoserine/homoserine lactone efflux protein</fullName>
    </submittedName>
</protein>
<evidence type="ECO:0000256" key="1">
    <source>
        <dbReference type="ARBA" id="ARBA00004651"/>
    </source>
</evidence>
<dbReference type="PANTHER" id="PTHR30086">
    <property type="entry name" value="ARGININE EXPORTER PROTEIN ARGO"/>
    <property type="match status" value="1"/>
</dbReference>
<feature type="transmembrane region" description="Helical" evidence="6">
    <location>
        <begin position="145"/>
        <end position="168"/>
    </location>
</feature>
<feature type="transmembrane region" description="Helical" evidence="6">
    <location>
        <begin position="75"/>
        <end position="92"/>
    </location>
</feature>
<evidence type="ECO:0000313" key="8">
    <source>
        <dbReference type="Proteomes" id="UP001268036"/>
    </source>
</evidence>
<dbReference type="RefSeq" id="WP_309761929.1">
    <property type="nucleotide sequence ID" value="NZ_JAVJAF010000001.1"/>
</dbReference>
<evidence type="ECO:0000256" key="6">
    <source>
        <dbReference type="SAM" id="Phobius"/>
    </source>
</evidence>
<name>A0AAJ2BSP1_9PSED</name>